<dbReference type="InterPro" id="IPR041700">
    <property type="entry name" value="OMP_b-brl_3"/>
</dbReference>
<dbReference type="SUPFAM" id="SSF56935">
    <property type="entry name" value="Porins"/>
    <property type="match status" value="1"/>
</dbReference>
<dbReference type="Pfam" id="PF14905">
    <property type="entry name" value="OMP_b-brl_3"/>
    <property type="match status" value="1"/>
</dbReference>
<feature type="chain" id="PRO_5003548837" description="Outer membrane protein beta-barrel domain-containing protein" evidence="1">
    <location>
        <begin position="20"/>
        <end position="769"/>
    </location>
</feature>
<proteinExistence type="predicted"/>
<comment type="caution">
    <text evidence="3">The sequence shown here is derived from an EMBL/GenBank/DDBJ whole genome shotgun (WGS) entry which is preliminary data.</text>
</comment>
<feature type="signal peptide" evidence="1">
    <location>
        <begin position="1"/>
        <end position="19"/>
    </location>
</feature>
<evidence type="ECO:0000256" key="1">
    <source>
        <dbReference type="SAM" id="SignalP"/>
    </source>
</evidence>
<dbReference type="Gene3D" id="2.60.40.1120">
    <property type="entry name" value="Carboxypeptidase-like, regulatory domain"/>
    <property type="match status" value="1"/>
</dbReference>
<evidence type="ECO:0000313" key="3">
    <source>
        <dbReference type="EMBL" id="EHP51062.1"/>
    </source>
</evidence>
<gene>
    <name evidence="3" type="ORF">HMPREF9449_00064</name>
</gene>
<dbReference type="GeneID" id="98067744"/>
<dbReference type="EMBL" id="ADMC01000001">
    <property type="protein sequence ID" value="EHP51062.1"/>
    <property type="molecule type" value="Genomic_DNA"/>
</dbReference>
<dbReference type="HOGENOM" id="CLU_017617_3_0_10"/>
<dbReference type="Proteomes" id="UP000004892">
    <property type="component" value="Unassembled WGS sequence"/>
</dbReference>
<feature type="domain" description="Outer membrane protein beta-barrel" evidence="2">
    <location>
        <begin position="366"/>
        <end position="747"/>
    </location>
</feature>
<evidence type="ECO:0000313" key="4">
    <source>
        <dbReference type="Proteomes" id="UP000004892"/>
    </source>
</evidence>
<dbReference type="AlphaFoldDB" id="H1DD86"/>
<keyword evidence="1" id="KW-0732">Signal</keyword>
<dbReference type="RefSeq" id="WP_009135218.1">
    <property type="nucleotide sequence ID" value="NZ_JH594596.1"/>
</dbReference>
<reference evidence="3 4" key="1">
    <citation type="submission" date="2012-01" db="EMBL/GenBank/DDBJ databases">
        <title>The Genome Sequence of Odoribacter laneus YIT 12061.</title>
        <authorList>
            <consortium name="The Broad Institute Genome Sequencing Platform"/>
            <person name="Earl A."/>
            <person name="Ward D."/>
            <person name="Feldgarden M."/>
            <person name="Gevers D."/>
            <person name="Morotomi M."/>
            <person name="Young S.K."/>
            <person name="Zeng Q."/>
            <person name="Gargeya S."/>
            <person name="Fitzgerald M."/>
            <person name="Haas B."/>
            <person name="Abouelleil A."/>
            <person name="Alvarado L."/>
            <person name="Arachchi H.M."/>
            <person name="Berlin A."/>
            <person name="Chapman S.B."/>
            <person name="Gearin G."/>
            <person name="Goldberg J."/>
            <person name="Griggs A."/>
            <person name="Gujja S."/>
            <person name="Hansen M."/>
            <person name="Heiman D."/>
            <person name="Howarth C."/>
            <person name="Larimer J."/>
            <person name="Lui A."/>
            <person name="MacDonald P.J.P."/>
            <person name="McCowen C."/>
            <person name="Montmayeur A."/>
            <person name="Murphy C."/>
            <person name="Neiman D."/>
            <person name="Pearson M."/>
            <person name="Priest M."/>
            <person name="Roberts A."/>
            <person name="Saif S."/>
            <person name="Shea T."/>
            <person name="Sisk P."/>
            <person name="Stolte C."/>
            <person name="Sykes S."/>
            <person name="Wortman J."/>
            <person name="Nusbaum C."/>
            <person name="Birren B."/>
        </authorList>
    </citation>
    <scope>NUCLEOTIDE SEQUENCE [LARGE SCALE GENOMIC DNA]</scope>
    <source>
        <strain evidence="3 4">YIT 12061</strain>
    </source>
</reference>
<dbReference type="eggNOG" id="COG4206">
    <property type="taxonomic scope" value="Bacteria"/>
</dbReference>
<keyword evidence="4" id="KW-1185">Reference proteome</keyword>
<dbReference type="Pfam" id="PF13620">
    <property type="entry name" value="CarboxypepD_reg"/>
    <property type="match status" value="1"/>
</dbReference>
<dbReference type="STRING" id="742817.HMPREF9449_00064"/>
<sequence length="769" mass="86416">MRNIIVSMILLFIGQMSWAQTITGVVKDTANSPISYATVVLYSLPDTTYVSGAITNREGQFKLTAVESKQLLLQVSSIGYKTRYLPAITDQTIVLEQDVVSIDEVVVKGTRPISRLISGGVQINVANTVLSGIGTGNDVLKRIPMITGDNGRFKVFGRGDARVYINNREVRDPSELDKLNSADIERVEVISDPGARYDATVAAVINIQTAQKPGEGFSFNARSSFYTGENNDYINQISTNYRKEGLDVFANLYYSNISSLLKGDISQIVDVDTLWCQNSYTNGGMRSNALNGTVGVNYEISENHYIGLRYDIKTSPQKNTKDIYLTSDIYADGVLYDKWKNRELKRTANRPVSQVNLYYAGQLGNLSVDFNADYYCGGTDTEGMHVEMSEEFGERTLYSASHIDNSLLAGKLQLAYPIGKGKLSVGSEYVDISRNDEYSNKDLPGFTSKVNVDETNLALFTEYKVLTNIGNFSIGLRYEDANYDYLVDDEVADDKSRHYRQWFPNASYATKIDKVELQLSYTSKVVRPSYRELSGNLAYGNRFMIETGYPFLKPTVRQDLSLMIVWKIVQASVRYVHQKNAIVTWIDRFESDPKVSVLTSRNLHELPKLAAMIAIAPTFGIWKPQLSCGIHKQWLDLTSYGINVRLDKPSFFGSFNNTFDLSGNFMINLDAAYNSKGHLSTSYIYKDSFLVDCSISKSFFDKSLQVKLAISDIFNQNRAVNEIMMPQTDLKNLYHFDNRALSFTVRYYFNSARSKYKGDAAGADALNRF</sequence>
<evidence type="ECO:0000259" key="2">
    <source>
        <dbReference type="Pfam" id="PF14905"/>
    </source>
</evidence>
<dbReference type="InterPro" id="IPR008969">
    <property type="entry name" value="CarboxyPept-like_regulatory"/>
</dbReference>
<dbReference type="PATRIC" id="fig|742817.3.peg.66"/>
<dbReference type="SUPFAM" id="SSF49464">
    <property type="entry name" value="Carboxypeptidase regulatory domain-like"/>
    <property type="match status" value="1"/>
</dbReference>
<organism evidence="3 4">
    <name type="scientific">Odoribacter laneus YIT 12061</name>
    <dbReference type="NCBI Taxonomy" id="742817"/>
    <lineage>
        <taxon>Bacteria</taxon>
        <taxon>Pseudomonadati</taxon>
        <taxon>Bacteroidota</taxon>
        <taxon>Bacteroidia</taxon>
        <taxon>Bacteroidales</taxon>
        <taxon>Odoribacteraceae</taxon>
        <taxon>Odoribacter</taxon>
    </lineage>
</organism>
<protein>
    <recommendedName>
        <fullName evidence="2">Outer membrane protein beta-barrel domain-containing protein</fullName>
    </recommendedName>
</protein>
<accession>H1DD86</accession>
<name>H1DD86_9BACT</name>